<evidence type="ECO:0000313" key="2">
    <source>
        <dbReference type="Proteomes" id="UP000254116"/>
    </source>
</evidence>
<gene>
    <name evidence="1" type="primary">mutS2_1</name>
    <name evidence="1" type="ORF">NCTC10702_01813</name>
</gene>
<evidence type="ECO:0000313" key="1">
    <source>
        <dbReference type="EMBL" id="SUL34439.1"/>
    </source>
</evidence>
<reference evidence="1 2" key="1">
    <citation type="submission" date="2018-06" db="EMBL/GenBank/DDBJ databases">
        <authorList>
            <consortium name="Pathogen Informatics"/>
            <person name="Doyle S."/>
        </authorList>
    </citation>
    <scope>NUCLEOTIDE SEQUENCE [LARGE SCALE GENOMIC DNA]</scope>
    <source>
        <strain evidence="1 2">NCTC10702</strain>
    </source>
</reference>
<protein>
    <submittedName>
        <fullName evidence="1">Recombination inhibitory protein MutS2</fullName>
    </submittedName>
</protein>
<dbReference type="AlphaFoldDB" id="A0A380EIR6"/>
<dbReference type="Proteomes" id="UP000254116">
    <property type="component" value="Unassembled WGS sequence"/>
</dbReference>
<sequence>MRQKTLDVLEFEKIKSLVANETISDLGLEKVNQMMPATNLKRLFFKWKKRMRLLKSIISIVYQA</sequence>
<name>A0A380EIR6_STAAU</name>
<dbReference type="EMBL" id="UHBY01000003">
    <property type="protein sequence ID" value="SUL34439.1"/>
    <property type="molecule type" value="Genomic_DNA"/>
</dbReference>
<proteinExistence type="predicted"/>
<accession>A0A380EIR6</accession>
<organism evidence="1 2">
    <name type="scientific">Staphylococcus aureus</name>
    <dbReference type="NCBI Taxonomy" id="1280"/>
    <lineage>
        <taxon>Bacteria</taxon>
        <taxon>Bacillati</taxon>
        <taxon>Bacillota</taxon>
        <taxon>Bacilli</taxon>
        <taxon>Bacillales</taxon>
        <taxon>Staphylococcaceae</taxon>
        <taxon>Staphylococcus</taxon>
    </lineage>
</organism>